<reference evidence="1" key="1">
    <citation type="submission" date="2018-02" db="EMBL/GenBank/DDBJ databases">
        <title>Rhizophora mucronata_Transcriptome.</title>
        <authorList>
            <person name="Meera S.P."/>
            <person name="Sreeshan A."/>
            <person name="Augustine A."/>
        </authorList>
    </citation>
    <scope>NUCLEOTIDE SEQUENCE</scope>
    <source>
        <tissue evidence="1">Leaf</tissue>
    </source>
</reference>
<keyword evidence="1" id="KW-0812">Transmembrane</keyword>
<dbReference type="EMBL" id="GGEC01006921">
    <property type="protein sequence ID" value="MBW87404.1"/>
    <property type="molecule type" value="Transcribed_RNA"/>
</dbReference>
<protein>
    <submittedName>
        <fullName evidence="1">Receptor homology region transmembrane domain-and RING domain-containing protein 2</fullName>
    </submittedName>
</protein>
<dbReference type="AlphaFoldDB" id="A0A2P2J1Q2"/>
<keyword evidence="1" id="KW-0472">Membrane</keyword>
<organism evidence="1">
    <name type="scientific">Rhizophora mucronata</name>
    <name type="common">Asiatic mangrove</name>
    <dbReference type="NCBI Taxonomy" id="61149"/>
    <lineage>
        <taxon>Eukaryota</taxon>
        <taxon>Viridiplantae</taxon>
        <taxon>Streptophyta</taxon>
        <taxon>Embryophyta</taxon>
        <taxon>Tracheophyta</taxon>
        <taxon>Spermatophyta</taxon>
        <taxon>Magnoliopsida</taxon>
        <taxon>eudicotyledons</taxon>
        <taxon>Gunneridae</taxon>
        <taxon>Pentapetalae</taxon>
        <taxon>rosids</taxon>
        <taxon>fabids</taxon>
        <taxon>Malpighiales</taxon>
        <taxon>Rhizophoraceae</taxon>
        <taxon>Rhizophora</taxon>
    </lineage>
</organism>
<accession>A0A2P2J1Q2</accession>
<keyword evidence="1" id="KW-0675">Receptor</keyword>
<proteinExistence type="predicted"/>
<name>A0A2P2J1Q2_RHIMU</name>
<sequence length="33" mass="3830">MIDGTLRDRVLVYALLCLSSISRDVSQCRFDRQ</sequence>
<evidence type="ECO:0000313" key="1">
    <source>
        <dbReference type="EMBL" id="MBW87404.1"/>
    </source>
</evidence>